<dbReference type="InterPro" id="IPR036390">
    <property type="entry name" value="WH_DNA-bd_sf"/>
</dbReference>
<dbReference type="Gene3D" id="1.10.10.10">
    <property type="entry name" value="Winged helix-like DNA-binding domain superfamily/Winged helix DNA-binding domain"/>
    <property type="match status" value="1"/>
</dbReference>
<dbReference type="PROSITE" id="PS50995">
    <property type="entry name" value="HTH_MARR_2"/>
    <property type="match status" value="1"/>
</dbReference>
<proteinExistence type="predicted"/>
<protein>
    <submittedName>
        <fullName evidence="2">MarR family transcriptional regulator</fullName>
    </submittedName>
</protein>
<feature type="domain" description="HTH marR-type" evidence="1">
    <location>
        <begin position="11"/>
        <end position="146"/>
    </location>
</feature>
<dbReference type="InterPro" id="IPR039422">
    <property type="entry name" value="MarR/SlyA-like"/>
</dbReference>
<dbReference type="PANTHER" id="PTHR33164">
    <property type="entry name" value="TRANSCRIPTIONAL REGULATOR, MARR FAMILY"/>
    <property type="match status" value="1"/>
</dbReference>
<evidence type="ECO:0000313" key="3">
    <source>
        <dbReference type="Proteomes" id="UP001344251"/>
    </source>
</evidence>
<gene>
    <name evidence="2" type="ORF">OG863_38980</name>
</gene>
<dbReference type="InterPro" id="IPR036388">
    <property type="entry name" value="WH-like_DNA-bd_sf"/>
</dbReference>
<name>A0ABZ1FSJ8_9ACTN</name>
<keyword evidence="3" id="KW-1185">Reference proteome</keyword>
<dbReference type="SUPFAM" id="SSF46785">
    <property type="entry name" value="Winged helix' DNA-binding domain"/>
    <property type="match status" value="1"/>
</dbReference>
<dbReference type="Pfam" id="PF12802">
    <property type="entry name" value="MarR_2"/>
    <property type="match status" value="1"/>
</dbReference>
<organism evidence="2 3">
    <name type="scientific">Streptomyces decoyicus</name>
    <dbReference type="NCBI Taxonomy" id="249567"/>
    <lineage>
        <taxon>Bacteria</taxon>
        <taxon>Bacillati</taxon>
        <taxon>Actinomycetota</taxon>
        <taxon>Actinomycetes</taxon>
        <taxon>Kitasatosporales</taxon>
        <taxon>Streptomycetaceae</taxon>
        <taxon>Streptomyces</taxon>
    </lineage>
</organism>
<dbReference type="InterPro" id="IPR000835">
    <property type="entry name" value="HTH_MarR-typ"/>
</dbReference>
<dbReference type="RefSeq" id="WP_326623047.1">
    <property type="nucleotide sequence ID" value="NZ_CP109106.1"/>
</dbReference>
<dbReference type="PANTHER" id="PTHR33164:SF43">
    <property type="entry name" value="HTH-TYPE TRANSCRIPTIONAL REPRESSOR YETL"/>
    <property type="match status" value="1"/>
</dbReference>
<dbReference type="Proteomes" id="UP001344251">
    <property type="component" value="Chromosome"/>
</dbReference>
<dbReference type="EMBL" id="CP109106">
    <property type="protein sequence ID" value="WSB73452.1"/>
    <property type="molecule type" value="Genomic_DNA"/>
</dbReference>
<accession>A0ABZ1FSJ8</accession>
<evidence type="ECO:0000313" key="2">
    <source>
        <dbReference type="EMBL" id="WSB73452.1"/>
    </source>
</evidence>
<dbReference type="SMART" id="SM00347">
    <property type="entry name" value="HTH_MARR"/>
    <property type="match status" value="1"/>
</dbReference>
<reference evidence="2 3" key="1">
    <citation type="submission" date="2022-10" db="EMBL/GenBank/DDBJ databases">
        <title>The complete genomes of actinobacterial strains from the NBC collection.</title>
        <authorList>
            <person name="Joergensen T.S."/>
            <person name="Alvarez Arevalo M."/>
            <person name="Sterndorff E.B."/>
            <person name="Faurdal D."/>
            <person name="Vuksanovic O."/>
            <person name="Mourched A.-S."/>
            <person name="Charusanti P."/>
            <person name="Shaw S."/>
            <person name="Blin K."/>
            <person name="Weber T."/>
        </authorList>
    </citation>
    <scope>NUCLEOTIDE SEQUENCE [LARGE SCALE GENOMIC DNA]</scope>
    <source>
        <strain evidence="2 3">NBC 01774</strain>
    </source>
</reference>
<evidence type="ECO:0000259" key="1">
    <source>
        <dbReference type="PROSITE" id="PS50995"/>
    </source>
</evidence>
<sequence>MVAQFSDGSAAPALGPQLVRSWIGYRRRVEQKLASAGFTDRRLPDGMILRLCVANEGLTVSRIGREMQISRQGASKVVADLCERGFLSLEKSPGDGREKIVRPTSDAIAFLQAFHKARREVDEEIGEHLGGEAVQALAALTELLAEPAGEWRAGDIWREVRARSSLLDLGDQ</sequence>